<sequence>MFISTPRKCRILLIAFPKSPIVDFSFSSIGIASFSRSLNILIVSYNFFHYSVIPMEYEFRFTFNFFKSGLLFQTKRSIFIASFIADSLLFSISS</sequence>
<evidence type="ECO:0000313" key="2">
    <source>
        <dbReference type="Proteomes" id="UP000785679"/>
    </source>
</evidence>
<proteinExistence type="predicted"/>
<dbReference type="EMBL" id="RRYP01000834">
    <property type="protein sequence ID" value="TNV86790.1"/>
    <property type="molecule type" value="Genomic_DNA"/>
</dbReference>
<organism evidence="1 2">
    <name type="scientific">Halteria grandinella</name>
    <dbReference type="NCBI Taxonomy" id="5974"/>
    <lineage>
        <taxon>Eukaryota</taxon>
        <taxon>Sar</taxon>
        <taxon>Alveolata</taxon>
        <taxon>Ciliophora</taxon>
        <taxon>Intramacronucleata</taxon>
        <taxon>Spirotrichea</taxon>
        <taxon>Stichotrichia</taxon>
        <taxon>Sporadotrichida</taxon>
        <taxon>Halteriidae</taxon>
        <taxon>Halteria</taxon>
    </lineage>
</organism>
<protein>
    <submittedName>
        <fullName evidence="1">Uncharacterized protein</fullName>
    </submittedName>
</protein>
<dbReference type="AlphaFoldDB" id="A0A8J8P651"/>
<keyword evidence="2" id="KW-1185">Reference proteome</keyword>
<evidence type="ECO:0000313" key="1">
    <source>
        <dbReference type="EMBL" id="TNV86790.1"/>
    </source>
</evidence>
<gene>
    <name evidence="1" type="ORF">FGO68_gene13853</name>
</gene>
<reference evidence="1" key="1">
    <citation type="submission" date="2019-06" db="EMBL/GenBank/DDBJ databases">
        <authorList>
            <person name="Zheng W."/>
        </authorList>
    </citation>
    <scope>NUCLEOTIDE SEQUENCE</scope>
    <source>
        <strain evidence="1">QDHG01</strain>
    </source>
</reference>
<name>A0A8J8P651_HALGN</name>
<dbReference type="Proteomes" id="UP000785679">
    <property type="component" value="Unassembled WGS sequence"/>
</dbReference>
<comment type="caution">
    <text evidence="1">The sequence shown here is derived from an EMBL/GenBank/DDBJ whole genome shotgun (WGS) entry which is preliminary data.</text>
</comment>
<accession>A0A8J8P651</accession>